<organism evidence="1 2">
    <name type="scientific">Schaedlerella arabinosiphila</name>
    <dbReference type="NCBI Taxonomy" id="2044587"/>
    <lineage>
        <taxon>Bacteria</taxon>
        <taxon>Bacillati</taxon>
        <taxon>Bacillota</taxon>
        <taxon>Clostridia</taxon>
        <taxon>Lachnospirales</taxon>
        <taxon>Lachnospiraceae</taxon>
        <taxon>Schaedlerella</taxon>
    </lineage>
</organism>
<evidence type="ECO:0000313" key="1">
    <source>
        <dbReference type="EMBL" id="RRK31277.1"/>
    </source>
</evidence>
<proteinExistence type="predicted"/>
<evidence type="ECO:0000313" key="2">
    <source>
        <dbReference type="Proteomes" id="UP000274920"/>
    </source>
</evidence>
<accession>A0A426DEJ9</accession>
<name>A0A426DEJ9_9FIRM</name>
<comment type="caution">
    <text evidence="1">The sequence shown here is derived from an EMBL/GenBank/DDBJ whole genome shotgun (WGS) entry which is preliminary data.</text>
</comment>
<reference evidence="1" key="1">
    <citation type="submission" date="2018-10" db="EMBL/GenBank/DDBJ databases">
        <title>Schaedlerella arabinophila gen. nov. sp. nov., isolated from the mouse intestinal tract and comparative analysis with the genome of the closely related altered Schaedler flora strain ASF502.</title>
        <authorList>
            <person name="Miyake S."/>
            <person name="Soh M."/>
            <person name="Seedorf H."/>
        </authorList>
    </citation>
    <scope>NUCLEOTIDE SEQUENCE [LARGE SCALE GENOMIC DNA]</scope>
    <source>
        <strain evidence="1">DSM 106076</strain>
    </source>
</reference>
<gene>
    <name evidence="1" type="ORF">EBB54_07810</name>
</gene>
<dbReference type="AlphaFoldDB" id="A0A426DEJ9"/>
<protein>
    <submittedName>
        <fullName evidence="1">Uncharacterized protein</fullName>
    </submittedName>
</protein>
<keyword evidence="2" id="KW-1185">Reference proteome</keyword>
<dbReference type="RefSeq" id="WP_125126981.1">
    <property type="nucleotide sequence ID" value="NZ_RHJS01000002.1"/>
</dbReference>
<dbReference type="Proteomes" id="UP000274920">
    <property type="component" value="Unassembled WGS sequence"/>
</dbReference>
<sequence>MRKLEYTFKTDTLFKMLFVQYPELLKKLVADLLGISLESIGQFVIRNPEMPPENLGDKFCRLDINMTVNG</sequence>
<dbReference type="EMBL" id="RHJS01000002">
    <property type="protein sequence ID" value="RRK31277.1"/>
    <property type="molecule type" value="Genomic_DNA"/>
</dbReference>